<dbReference type="OrthoDB" id="9810387at2"/>
<evidence type="ECO:0008006" key="3">
    <source>
        <dbReference type="Google" id="ProtNLM"/>
    </source>
</evidence>
<evidence type="ECO:0000313" key="1">
    <source>
        <dbReference type="EMBL" id="RAI28219.1"/>
    </source>
</evidence>
<comment type="caution">
    <text evidence="1">The sequence shown here is derived from an EMBL/GenBank/DDBJ whole genome shotgun (WGS) entry which is preliminary data.</text>
</comment>
<dbReference type="Proteomes" id="UP000249299">
    <property type="component" value="Unassembled WGS sequence"/>
</dbReference>
<dbReference type="Pfam" id="PF07345">
    <property type="entry name" value="ATPaseInh_sub_z"/>
    <property type="match status" value="1"/>
</dbReference>
<organism evidence="1 2">
    <name type="scientific">Rhodobium orientis</name>
    <dbReference type="NCBI Taxonomy" id="34017"/>
    <lineage>
        <taxon>Bacteria</taxon>
        <taxon>Pseudomonadati</taxon>
        <taxon>Pseudomonadota</taxon>
        <taxon>Alphaproteobacteria</taxon>
        <taxon>Hyphomicrobiales</taxon>
        <taxon>Rhodobiaceae</taxon>
        <taxon>Rhodobium</taxon>
    </lineage>
</organism>
<name>A0A327JP50_9HYPH</name>
<reference evidence="1 2" key="1">
    <citation type="submission" date="2017-07" db="EMBL/GenBank/DDBJ databases">
        <title>Draft Genome Sequences of Select Purple Nonsulfur Bacteria.</title>
        <authorList>
            <person name="Lasarre B."/>
            <person name="Mckinlay J.B."/>
        </authorList>
    </citation>
    <scope>NUCLEOTIDE SEQUENCE [LARGE SCALE GENOMIC DNA]</scope>
    <source>
        <strain evidence="1 2">DSM 11290</strain>
    </source>
</reference>
<dbReference type="InterPro" id="IPR038293">
    <property type="entry name" value="ATPase_inh_sub_z_sf"/>
</dbReference>
<dbReference type="EMBL" id="NPEV01000011">
    <property type="protein sequence ID" value="RAI28219.1"/>
    <property type="molecule type" value="Genomic_DNA"/>
</dbReference>
<dbReference type="PIRSF" id="PIRSF031780">
    <property type="entry name" value="UCP031780"/>
    <property type="match status" value="1"/>
</dbReference>
<dbReference type="Gene3D" id="1.10.790.20">
    <property type="entry name" value="Domain of unknown function DUF1476"/>
    <property type="match status" value="1"/>
</dbReference>
<keyword evidence="2" id="KW-1185">Reference proteome</keyword>
<evidence type="ECO:0000313" key="2">
    <source>
        <dbReference type="Proteomes" id="UP000249299"/>
    </source>
</evidence>
<dbReference type="AlphaFoldDB" id="A0A327JP50"/>
<gene>
    <name evidence="1" type="ORF">CH339_07695</name>
</gene>
<protein>
    <recommendedName>
        <fullName evidence="3">Aldolase</fullName>
    </recommendedName>
</protein>
<sequence length="107" mass="12390">MTTFDKREEAFEKKFAHDEELRFRAIARRNKLLGLWAAEKLGKSGDEADEYAKEVVRADFEEPGEEDVYRKIHGDFEAAGVAQSEHQIRRTMNELMVVAMQQINSEV</sequence>
<accession>A0A327JP50</accession>
<dbReference type="InterPro" id="IPR009945">
    <property type="entry name" value="ATPase_inh_sub_z"/>
</dbReference>
<dbReference type="RefSeq" id="WP_111433759.1">
    <property type="nucleotide sequence ID" value="NZ_JACIGG010000002.1"/>
</dbReference>
<proteinExistence type="predicted"/>